<dbReference type="PIRSF" id="PIRSF000390">
    <property type="entry name" value="PLP_StrS"/>
    <property type="match status" value="1"/>
</dbReference>
<dbReference type="GO" id="GO:0030170">
    <property type="term" value="F:pyridoxal phosphate binding"/>
    <property type="evidence" value="ECO:0007669"/>
    <property type="project" value="TreeGrafter"/>
</dbReference>
<evidence type="ECO:0000313" key="7">
    <source>
        <dbReference type="Proteomes" id="UP000199410"/>
    </source>
</evidence>
<dbReference type="InterPro" id="IPR015421">
    <property type="entry name" value="PyrdxlP-dep_Trfase_major"/>
</dbReference>
<evidence type="ECO:0000256" key="2">
    <source>
        <dbReference type="ARBA" id="ARBA00037999"/>
    </source>
</evidence>
<dbReference type="InterPro" id="IPR000653">
    <property type="entry name" value="DegT/StrS_aminotransferase"/>
</dbReference>
<sequence>MLLVNKPFLPGKLEYSKLIESIWDNFWLTNQGPLVKELESKLKSHLGVQNVHYVSNGTLALNLAIKALDLKGEIITTPFSFVATTTSVIWENCNPVYVDILPDTLCINPNKIEAAITEETSAILATHVYGIPCDVEKIEQIAKKHNLKVIYDAAHAFGVQYKGKSILSYGDISTISFHATKVFHTVEGGGIVNNLGPEIDDKIKLLRNFGFEGEDYQLVGINAKNSEFHAAMGLANLNYIESNLEKRKYLFRKYNEILGNAIERPAIRNEVKYNYPYYPIIFKSENELLRIKSELEYREIQSRRYFTPSLNELPYVTYKKCPLSESYSKRVLCLPFYADLKEEDALKIGSIVKELLQ</sequence>
<dbReference type="PANTHER" id="PTHR30244:SF9">
    <property type="entry name" value="PROTEIN RV3402C"/>
    <property type="match status" value="1"/>
</dbReference>
<accession>A0A1H9M1A4</accession>
<reference evidence="6 7" key="1">
    <citation type="submission" date="2016-10" db="EMBL/GenBank/DDBJ databases">
        <authorList>
            <person name="Varghese N."/>
            <person name="Submissions S."/>
        </authorList>
    </citation>
    <scope>NUCLEOTIDE SEQUENCE [LARGE SCALE GENOMIC DNA]</scope>
    <source>
        <strain evidence="6 7">TC-13</strain>
    </source>
</reference>
<dbReference type="Gene3D" id="3.40.640.10">
    <property type="entry name" value="Type I PLP-dependent aspartate aminotransferase-like (Major domain)"/>
    <property type="match status" value="1"/>
</dbReference>
<gene>
    <name evidence="6" type="ORF">SAMN02787113_03172</name>
</gene>
<evidence type="ECO:0000256" key="5">
    <source>
        <dbReference type="RuleBase" id="RU004508"/>
    </source>
</evidence>
<feature type="active site" description="Proton acceptor" evidence="3">
    <location>
        <position position="181"/>
    </location>
</feature>
<evidence type="ECO:0000313" key="6">
    <source>
        <dbReference type="EMBL" id="SER17452.1"/>
    </source>
</evidence>
<feature type="modified residue" description="N6-(pyridoxal phosphate)lysine" evidence="4">
    <location>
        <position position="181"/>
    </location>
</feature>
<comment type="similarity">
    <text evidence="2 5">Belongs to the DegT/DnrJ/EryC1 family.</text>
</comment>
<comment type="caution">
    <text evidence="6">The sequence shown here is derived from an EMBL/GenBank/DDBJ whole genome shotgun (WGS) entry which is preliminary data.</text>
</comment>
<dbReference type="CDD" id="cd00616">
    <property type="entry name" value="AHBA_syn"/>
    <property type="match status" value="1"/>
</dbReference>
<dbReference type="InterPro" id="IPR015424">
    <property type="entry name" value="PyrdxlP-dep_Trfase"/>
</dbReference>
<evidence type="ECO:0000256" key="3">
    <source>
        <dbReference type="PIRSR" id="PIRSR000390-1"/>
    </source>
</evidence>
<dbReference type="Proteomes" id="UP000199410">
    <property type="component" value="Unassembled WGS sequence"/>
</dbReference>
<organism evidence="6 7">
    <name type="scientific">Lysinibacillus fusiformis</name>
    <dbReference type="NCBI Taxonomy" id="28031"/>
    <lineage>
        <taxon>Bacteria</taxon>
        <taxon>Bacillati</taxon>
        <taxon>Bacillota</taxon>
        <taxon>Bacilli</taxon>
        <taxon>Bacillales</taxon>
        <taxon>Bacillaceae</taxon>
        <taxon>Lysinibacillus</taxon>
    </lineage>
</organism>
<evidence type="ECO:0000256" key="4">
    <source>
        <dbReference type="PIRSR" id="PIRSR000390-2"/>
    </source>
</evidence>
<dbReference type="RefSeq" id="WP_089986749.1">
    <property type="nucleotide sequence ID" value="NZ_FMVP01000011.1"/>
</dbReference>
<name>A0A1H9M1A4_9BACI</name>
<dbReference type="PANTHER" id="PTHR30244">
    <property type="entry name" value="TRANSAMINASE"/>
    <property type="match status" value="1"/>
</dbReference>
<protein>
    <submittedName>
        <fullName evidence="6">dTDP-4-amino-4,6-dideoxygalactose transaminase</fullName>
    </submittedName>
</protein>
<dbReference type="Pfam" id="PF01041">
    <property type="entry name" value="DegT_DnrJ_EryC1"/>
    <property type="match status" value="1"/>
</dbReference>
<dbReference type="GO" id="GO:0000271">
    <property type="term" value="P:polysaccharide biosynthetic process"/>
    <property type="evidence" value="ECO:0007669"/>
    <property type="project" value="TreeGrafter"/>
</dbReference>
<dbReference type="GO" id="GO:0008483">
    <property type="term" value="F:transaminase activity"/>
    <property type="evidence" value="ECO:0007669"/>
    <property type="project" value="TreeGrafter"/>
</dbReference>
<dbReference type="EMBL" id="FOEL01000011">
    <property type="protein sequence ID" value="SER17452.1"/>
    <property type="molecule type" value="Genomic_DNA"/>
</dbReference>
<dbReference type="AlphaFoldDB" id="A0A1H9M1A4"/>
<dbReference type="SUPFAM" id="SSF53383">
    <property type="entry name" value="PLP-dependent transferases"/>
    <property type="match status" value="1"/>
</dbReference>
<proteinExistence type="inferred from homology"/>
<evidence type="ECO:0000256" key="1">
    <source>
        <dbReference type="ARBA" id="ARBA00022898"/>
    </source>
</evidence>
<keyword evidence="1 4" id="KW-0663">Pyridoxal phosphate</keyword>